<keyword evidence="1" id="KW-1133">Transmembrane helix</keyword>
<feature type="transmembrane region" description="Helical" evidence="1">
    <location>
        <begin position="43"/>
        <end position="61"/>
    </location>
</feature>
<evidence type="ECO:0000313" key="3">
    <source>
        <dbReference type="EMBL" id="CAF1417121.1"/>
    </source>
</evidence>
<dbReference type="Proteomes" id="UP000663852">
    <property type="component" value="Unassembled WGS sequence"/>
</dbReference>
<dbReference type="EMBL" id="CAJNOJ010000361">
    <property type="protein sequence ID" value="CAF1417121.1"/>
    <property type="molecule type" value="Genomic_DNA"/>
</dbReference>
<keyword evidence="1" id="KW-0472">Membrane</keyword>
<gene>
    <name evidence="3" type="ORF">EDS130_LOCUS37174</name>
    <name evidence="2" type="ORF">XAT740_LOCUS15230</name>
</gene>
<comment type="caution">
    <text evidence="3">The sequence shown here is derived from an EMBL/GenBank/DDBJ whole genome shotgun (WGS) entry which is preliminary data.</text>
</comment>
<dbReference type="EMBL" id="CAJNOR010000936">
    <property type="protein sequence ID" value="CAF1040384.1"/>
    <property type="molecule type" value="Genomic_DNA"/>
</dbReference>
<feature type="transmembrane region" description="Helical" evidence="1">
    <location>
        <begin position="927"/>
        <end position="945"/>
    </location>
</feature>
<name>A0A815M3U1_ADIRI</name>
<evidence type="ECO:0000313" key="5">
    <source>
        <dbReference type="Proteomes" id="UP000663852"/>
    </source>
</evidence>
<evidence type="ECO:0000313" key="2">
    <source>
        <dbReference type="EMBL" id="CAF1040384.1"/>
    </source>
</evidence>
<feature type="transmembrane region" description="Helical" evidence="1">
    <location>
        <begin position="1275"/>
        <end position="1297"/>
    </location>
</feature>
<feature type="transmembrane region" description="Helical" evidence="1">
    <location>
        <begin position="401"/>
        <end position="422"/>
    </location>
</feature>
<feature type="transmembrane region" description="Helical" evidence="1">
    <location>
        <begin position="839"/>
        <end position="860"/>
    </location>
</feature>
<dbReference type="Proteomes" id="UP000663828">
    <property type="component" value="Unassembled WGS sequence"/>
</dbReference>
<keyword evidence="1" id="KW-0812">Transmembrane</keyword>
<reference evidence="3" key="1">
    <citation type="submission" date="2021-02" db="EMBL/GenBank/DDBJ databases">
        <authorList>
            <person name="Nowell W R."/>
        </authorList>
    </citation>
    <scope>NUCLEOTIDE SEQUENCE</scope>
</reference>
<evidence type="ECO:0000256" key="1">
    <source>
        <dbReference type="SAM" id="Phobius"/>
    </source>
</evidence>
<proteinExistence type="predicted"/>
<accession>A0A815M3U1</accession>
<sequence length="1312" mass="151863">MTLLIWLKSIIKRAFDNLLAWNAFNSRSSDPTIIRRELFTTRLYLILLIVSLVVLTTYTSFTVRFNTQSLLNPTYSQYQQLHNDYADTLQCSCSKISVPYGQFVTTMAIFHQVCSSDFVSQQWIDFTFLSNLQSLSLIDVRTHLNVMWQFIRSFCQNANRTTIDILDQLHKTSLITPILLDEHLLKAKIQSTLSSLLQIESVHLIQAIEIAERTVHANQLLTALGNNYVVSTNYTKEAIYHKSMPSYFFVDISKTQFILNSSQKACVCETDCSCLLPGHIYLYNITSSSNFYDIHQIPSNITLPGLFIDCLPLQTTFASSFECFYQQSCLDLLLSTYQHKINISILNSSQPTRFHPTTTTIESIFNELFLEQINNQTNYEKYYLSCSPNTCFYPFNHRFDWIYVLTTFFGLLGGISVALRIFTSYFIRLALSLYKFCFSTDRSIRQTSNETFLNRIKRILQQIKEKLINLNIYTKYSQDQTRVYHGRLSTRLYFLLLLISIIIIIIYSSVLVEIVTEQMINPSLEQYHQLQQQYPLTLRCPCTQLAISYKDFVTIEAKYHQMCLSEFVQSWWYQSLLLPYNTQARLSFVTLASSYFQTLATFCELANKTINNGTEQFLSTTFVNGYVLSNDSFYVQMTSLISSFIDKIGYEFVYRISLTQLLLHSNQYVSHLPFSTYLSKIFSYSYNELRDIKISVDPIYAINDNSNKRCYCVLDSNCTLEDKVIQGANLISVSWKIGGIYGGCSMVDTTFKSSFASWFDDNFINILKREFLLSNINIPRFPTKLHPTLPSRYSPTTPTESIFNNLMIEDWNVTYSYENYYSQCRPSSCSFIYEKKTDSAYLVTVILSLIGGINLILRLVSPLIIKINLKLIKSLNHCASLTVEQQQNHHKSQLFTTIINQLLIFNMFDSESNDSRIIHRERLTTKLYLLILCLSLYSIIIYAMITNGKINITVFNPIESDYSKLLMLHSESLQCPCNNISMKYKEFLFVDTLFHEVCSSDFVQTKWRDYLFLTGDWFSYYRADIRSRGSIYFSFLSTLCQLSKTTVNNGIVQFLDEIFINIQIISRSEFYLRIDSFVSQSQQRITTQFSRSFNSLRDVLNNNALISSYYLNSNWSIDLNTTYTTIPTHTVITKNGCSCGTRYDCIESGGIYYDNTDSQKFAIPGWNVGCSVVETVLRSTMECFYNQSCIDSLLFYATTVPNRLSYRMNMTSMNSSAKSRFRRDTFIQDLADELFVETWQTYRSYSLFYKACAPISCSYTVQKTDYYMYSASKVLGLYGGLSILLRFVVPLVVKIFFCIRTSCQTTEVVPFN</sequence>
<feature type="transmembrane region" description="Helical" evidence="1">
    <location>
        <begin position="492"/>
        <end position="512"/>
    </location>
</feature>
<keyword evidence="4" id="KW-1185">Reference proteome</keyword>
<evidence type="ECO:0000313" key="4">
    <source>
        <dbReference type="Proteomes" id="UP000663828"/>
    </source>
</evidence>
<organism evidence="3 5">
    <name type="scientific">Adineta ricciae</name>
    <name type="common">Rotifer</name>
    <dbReference type="NCBI Taxonomy" id="249248"/>
    <lineage>
        <taxon>Eukaryota</taxon>
        <taxon>Metazoa</taxon>
        <taxon>Spiralia</taxon>
        <taxon>Gnathifera</taxon>
        <taxon>Rotifera</taxon>
        <taxon>Eurotatoria</taxon>
        <taxon>Bdelloidea</taxon>
        <taxon>Adinetida</taxon>
        <taxon>Adinetidae</taxon>
        <taxon>Adineta</taxon>
    </lineage>
</organism>
<protein>
    <submittedName>
        <fullName evidence="3">Uncharacterized protein</fullName>
    </submittedName>
</protein>